<dbReference type="RefSeq" id="WP_302588008.1">
    <property type="nucleotide sequence ID" value="NZ_JBBMFL010000001.1"/>
</dbReference>
<proteinExistence type="predicted"/>
<comment type="caution">
    <text evidence="3">The sequence shown here is derived from an EMBL/GenBank/DDBJ whole genome shotgun (WGS) entry which is preliminary data.</text>
</comment>
<dbReference type="Pfam" id="PF16344">
    <property type="entry name" value="FecR_C"/>
    <property type="match status" value="1"/>
</dbReference>
<feature type="domain" description="FecR protein" evidence="1">
    <location>
        <begin position="106"/>
        <end position="197"/>
    </location>
</feature>
<dbReference type="InterPro" id="IPR032508">
    <property type="entry name" value="FecR_C"/>
</dbReference>
<evidence type="ECO:0000313" key="4">
    <source>
        <dbReference type="Proteomes" id="UP001460202"/>
    </source>
</evidence>
<gene>
    <name evidence="3" type="ORF">WMO46_01600</name>
</gene>
<evidence type="ECO:0000259" key="1">
    <source>
        <dbReference type="Pfam" id="PF04773"/>
    </source>
</evidence>
<accession>A0ABV1GTB9</accession>
<organism evidence="3 4">
    <name type="scientific">Alistipes intestinihominis</name>
    <dbReference type="NCBI Taxonomy" id="3133172"/>
    <lineage>
        <taxon>Bacteria</taxon>
        <taxon>Pseudomonadati</taxon>
        <taxon>Bacteroidota</taxon>
        <taxon>Bacteroidia</taxon>
        <taxon>Bacteroidales</taxon>
        <taxon>Rikenellaceae</taxon>
        <taxon>Alistipes</taxon>
    </lineage>
</organism>
<feature type="domain" description="Protein FecR C-terminal" evidence="2">
    <location>
        <begin position="243"/>
        <end position="313"/>
    </location>
</feature>
<dbReference type="Proteomes" id="UP001460202">
    <property type="component" value="Unassembled WGS sequence"/>
</dbReference>
<dbReference type="PIRSF" id="PIRSF018266">
    <property type="entry name" value="FecR"/>
    <property type="match status" value="1"/>
</dbReference>
<reference evidence="3 4" key="1">
    <citation type="submission" date="2024-03" db="EMBL/GenBank/DDBJ databases">
        <title>Human intestinal bacterial collection.</title>
        <authorList>
            <person name="Pauvert C."/>
            <person name="Hitch T.C.A."/>
            <person name="Clavel T."/>
        </authorList>
    </citation>
    <scope>NUCLEOTIDE SEQUENCE [LARGE SCALE GENOMIC DNA]</scope>
    <source>
        <strain evidence="3 4">CLA-KB-H122</strain>
    </source>
</reference>
<evidence type="ECO:0000259" key="2">
    <source>
        <dbReference type="Pfam" id="PF16344"/>
    </source>
</evidence>
<dbReference type="InterPro" id="IPR006860">
    <property type="entry name" value="FecR"/>
</dbReference>
<evidence type="ECO:0000313" key="3">
    <source>
        <dbReference type="EMBL" id="MEQ2543646.1"/>
    </source>
</evidence>
<name>A0ABV1GTB9_9BACT</name>
<dbReference type="EMBL" id="JBBMFL010000001">
    <property type="protein sequence ID" value="MEQ2543646.1"/>
    <property type="molecule type" value="Genomic_DNA"/>
</dbReference>
<protein>
    <submittedName>
        <fullName evidence="3">FecR domain-containing protein</fullName>
    </submittedName>
</protein>
<dbReference type="InterPro" id="IPR012373">
    <property type="entry name" value="Ferrdict_sens_TM"/>
</dbReference>
<dbReference type="Gene3D" id="3.55.50.30">
    <property type="match status" value="1"/>
</dbReference>
<sequence length="314" mass="34995">MEKELLYKYIDGRTSEAEEQAVVDWLRADPEHQQELNALWFVHNTTLVNAPRPAGRPMPAARPQWLRLPAVRRCMQAAAALLLLAGTWYASRSVVIEKTANQYLSIAAPAGQRVDITLQDGTTVCLNAGARLEYPLRFGKTRRVKLSGEAMFDVDHDAARPFVVETFACNVEVLGTKFNVAADEAAREFSTALLRGRLRVTNKLTRDDEIVMNTNDFVSLSGDRLALRSIENTDDYLWPEGIFNLAGHNFGEIIARLESLYGVTIAIEKTASPELNIIRGKIPVAMGLDYALRALQKITPFEYESADNGTITIR</sequence>
<keyword evidence="4" id="KW-1185">Reference proteome</keyword>
<dbReference type="PANTHER" id="PTHR30273:SF2">
    <property type="entry name" value="PROTEIN FECR"/>
    <property type="match status" value="1"/>
</dbReference>
<dbReference type="PANTHER" id="PTHR30273">
    <property type="entry name" value="PERIPLASMIC SIGNAL SENSOR AND SIGMA FACTOR ACTIVATOR FECR-RELATED"/>
    <property type="match status" value="1"/>
</dbReference>
<dbReference type="Pfam" id="PF04773">
    <property type="entry name" value="FecR"/>
    <property type="match status" value="1"/>
</dbReference>
<dbReference type="Gene3D" id="2.60.120.1440">
    <property type="match status" value="1"/>
</dbReference>